<reference evidence="2 3" key="1">
    <citation type="submission" date="2016-10" db="EMBL/GenBank/DDBJ databases">
        <authorList>
            <person name="Varghese N."/>
        </authorList>
    </citation>
    <scope>NUCLEOTIDE SEQUENCE [LARGE SCALE GENOMIC DNA]</scope>
</reference>
<evidence type="ECO:0000313" key="3">
    <source>
        <dbReference type="Proteomes" id="UP000215453"/>
    </source>
</evidence>
<sequence>MFADGDDVLADAILYGSRCKTFMRWLGKSEWKLQLLEVFAVFETRYKPHLREVKTIACMCTREKGMALVQGMQPKDLQDYKAVVAKLVAEAGMRPPTRPGRNGMACPRESRTARKPSSKSRLLYNPINTV</sequence>
<accession>A0A1Y6M3G2</accession>
<feature type="region of interest" description="Disordered" evidence="1">
    <location>
        <begin position="93"/>
        <end position="119"/>
    </location>
</feature>
<dbReference type="AlphaFoldDB" id="A0A1Y6M3G2"/>
<proteinExistence type="predicted"/>
<dbReference type="Proteomes" id="UP000215453">
    <property type="component" value="Chromosome 17"/>
</dbReference>
<gene>
    <name evidence="2" type="ORF">ZT1A5_G11749</name>
</gene>
<evidence type="ECO:0000313" key="2">
    <source>
        <dbReference type="EMBL" id="SMY30298.1"/>
    </source>
</evidence>
<protein>
    <submittedName>
        <fullName evidence="2">Uncharacterized protein</fullName>
    </submittedName>
</protein>
<evidence type="ECO:0000256" key="1">
    <source>
        <dbReference type="SAM" id="MobiDB-lite"/>
    </source>
</evidence>
<organism evidence="2 3">
    <name type="scientific">Zymoseptoria tritici ST99CH_1A5</name>
    <dbReference type="NCBI Taxonomy" id="1276529"/>
    <lineage>
        <taxon>Eukaryota</taxon>
        <taxon>Fungi</taxon>
        <taxon>Dikarya</taxon>
        <taxon>Ascomycota</taxon>
        <taxon>Pezizomycotina</taxon>
        <taxon>Dothideomycetes</taxon>
        <taxon>Dothideomycetidae</taxon>
        <taxon>Mycosphaerellales</taxon>
        <taxon>Mycosphaerellaceae</taxon>
        <taxon>Zymoseptoria</taxon>
    </lineage>
</organism>
<name>A0A1Y6M3G2_ZYMTR</name>
<dbReference type="EMBL" id="LT882692">
    <property type="protein sequence ID" value="SMY30298.1"/>
    <property type="molecule type" value="Genomic_DNA"/>
</dbReference>